<dbReference type="Proteomes" id="UP000184447">
    <property type="component" value="Unassembled WGS sequence"/>
</dbReference>
<keyword evidence="3" id="KW-1185">Reference proteome</keyword>
<dbReference type="InterPro" id="IPR017938">
    <property type="entry name" value="Riboflavin_synthase-like_b-brl"/>
</dbReference>
<evidence type="ECO:0000313" key="2">
    <source>
        <dbReference type="EMBL" id="SHH35380.1"/>
    </source>
</evidence>
<dbReference type="OrthoDB" id="1704963at2"/>
<reference evidence="2 3" key="1">
    <citation type="submission" date="2016-11" db="EMBL/GenBank/DDBJ databases">
        <authorList>
            <person name="Jaros S."/>
            <person name="Januszkiewicz K."/>
            <person name="Wedrychowicz H."/>
        </authorList>
    </citation>
    <scope>NUCLEOTIDE SEQUENCE [LARGE SCALE GENOMIC DNA]</scope>
    <source>
        <strain evidence="2 3">DSM 8605</strain>
    </source>
</reference>
<dbReference type="EMBL" id="FQXM01000004">
    <property type="protein sequence ID" value="SHH35380.1"/>
    <property type="molecule type" value="Genomic_DNA"/>
</dbReference>
<organism evidence="2 3">
    <name type="scientific">Clostridium grantii DSM 8605</name>
    <dbReference type="NCBI Taxonomy" id="1121316"/>
    <lineage>
        <taxon>Bacteria</taxon>
        <taxon>Bacillati</taxon>
        <taxon>Bacillota</taxon>
        <taxon>Clostridia</taxon>
        <taxon>Eubacteriales</taxon>
        <taxon>Clostridiaceae</taxon>
        <taxon>Clostridium</taxon>
    </lineage>
</organism>
<dbReference type="InterPro" id="IPR006058">
    <property type="entry name" value="2Fe2S_fd_BS"/>
</dbReference>
<dbReference type="PROSITE" id="PS51384">
    <property type="entry name" value="FAD_FR"/>
    <property type="match status" value="1"/>
</dbReference>
<dbReference type="CDD" id="cd06192">
    <property type="entry name" value="DHOD_e_trans_like"/>
    <property type="match status" value="1"/>
</dbReference>
<sequence>MKYEIIDCIDSGTEYCPCKLAETGDCILCSQLSGKCFCDCTNWKGTCIYQEYFWNGSKAKEGRKTYRSKIIKKKVLSKDVILLTILLPHNIVRDLLPPGSFVFLRNPSCDILHNVPISIMESDITENTITVAIEIKGIKTKKIDELNEGENIMVKAPFWNGDFGLKHILEEKEGTSLIIARAIGQAPMIPVMKKLYSNGNKIIVVLDKANYEEIFIEKYLNECNAEVILCNTFQDGEISEELKNIIDEKIKDNNINLIHVSAADILIIKTMNYIKGRVPLSCSNNAKMSCGEGICGACTARFKGHKVKRLCKLQTDPEFIFEGRRFI</sequence>
<dbReference type="Pfam" id="PF00970">
    <property type="entry name" value="FAD_binding_6"/>
    <property type="match status" value="1"/>
</dbReference>
<evidence type="ECO:0000313" key="3">
    <source>
        <dbReference type="Proteomes" id="UP000184447"/>
    </source>
</evidence>
<protein>
    <submittedName>
        <fullName evidence="2">NAD(P)H-flavin reductase</fullName>
    </submittedName>
</protein>
<dbReference type="PROSITE" id="PS00197">
    <property type="entry name" value="2FE2S_FER_1"/>
    <property type="match status" value="1"/>
</dbReference>
<name>A0A1M5SAA7_9CLOT</name>
<dbReference type="SUPFAM" id="SSF63380">
    <property type="entry name" value="Riboflavin synthase domain-like"/>
    <property type="match status" value="1"/>
</dbReference>
<dbReference type="PANTHER" id="PTHR43513">
    <property type="entry name" value="DIHYDROOROTATE DEHYDROGENASE B (NAD(+)), ELECTRON TRANSFER SUBUNIT"/>
    <property type="match status" value="1"/>
</dbReference>
<accession>A0A1M5SAA7</accession>
<gene>
    <name evidence="2" type="ORF">SAMN02745207_00832</name>
</gene>
<dbReference type="AlphaFoldDB" id="A0A1M5SAA7"/>
<dbReference type="GO" id="GO:0016491">
    <property type="term" value="F:oxidoreductase activity"/>
    <property type="evidence" value="ECO:0007669"/>
    <property type="project" value="InterPro"/>
</dbReference>
<dbReference type="SUPFAM" id="SSF52343">
    <property type="entry name" value="Ferredoxin reductase-like, C-terminal NADP-linked domain"/>
    <property type="match status" value="1"/>
</dbReference>
<dbReference type="RefSeq" id="WP_073337168.1">
    <property type="nucleotide sequence ID" value="NZ_FQXM01000004.1"/>
</dbReference>
<dbReference type="InterPro" id="IPR039261">
    <property type="entry name" value="FNR_nucleotide-bd"/>
</dbReference>
<dbReference type="Gene3D" id="2.40.30.10">
    <property type="entry name" value="Translation factors"/>
    <property type="match status" value="1"/>
</dbReference>
<dbReference type="STRING" id="1121316.SAMN02745207_00832"/>
<dbReference type="Gene3D" id="3.40.50.80">
    <property type="entry name" value="Nucleotide-binding domain of ferredoxin-NADP reductase (FNR) module"/>
    <property type="match status" value="1"/>
</dbReference>
<evidence type="ECO:0000259" key="1">
    <source>
        <dbReference type="PROSITE" id="PS51384"/>
    </source>
</evidence>
<dbReference type="InterPro" id="IPR050353">
    <property type="entry name" value="PyrK_electron_transfer"/>
</dbReference>
<dbReference type="PANTHER" id="PTHR43513:SF3">
    <property type="entry name" value="DIHYDROOROTATE DEHYDROGENASE B (NAD(+)), ELECTRON TRANSFER SUBUNIT-RELATED"/>
    <property type="match status" value="1"/>
</dbReference>
<proteinExistence type="predicted"/>
<dbReference type="NCBIfam" id="NF004470">
    <property type="entry name" value="PRK05802.1"/>
    <property type="match status" value="1"/>
</dbReference>
<dbReference type="InterPro" id="IPR017927">
    <property type="entry name" value="FAD-bd_FR_type"/>
</dbReference>
<dbReference type="InterPro" id="IPR008333">
    <property type="entry name" value="Cbr1-like_FAD-bd_dom"/>
</dbReference>
<feature type="domain" description="FAD-binding FR-type" evidence="1">
    <location>
        <begin position="63"/>
        <end position="166"/>
    </location>
</feature>
<dbReference type="GO" id="GO:0051537">
    <property type="term" value="F:2 iron, 2 sulfur cluster binding"/>
    <property type="evidence" value="ECO:0007669"/>
    <property type="project" value="InterPro"/>
</dbReference>